<organism evidence="9 10">
    <name type="scientific">Candidatus Faeciplasma gallinarum</name>
    <dbReference type="NCBI Taxonomy" id="2840799"/>
    <lineage>
        <taxon>Bacteria</taxon>
        <taxon>Bacillati</taxon>
        <taxon>Bacillota</taxon>
        <taxon>Clostridia</taxon>
        <taxon>Eubacteriales</taxon>
        <taxon>Oscillospiraceae</taxon>
        <taxon>Oscillospiraceae incertae sedis</taxon>
        <taxon>Candidatus Faeciplasma</taxon>
    </lineage>
</organism>
<gene>
    <name evidence="9" type="ORF">IAD01_06325</name>
</gene>
<evidence type="ECO:0000256" key="4">
    <source>
        <dbReference type="ARBA" id="ARBA00022989"/>
    </source>
</evidence>
<protein>
    <submittedName>
        <fullName evidence="9">FtsX-like permease family protein</fullName>
    </submittedName>
</protein>
<feature type="transmembrane region" description="Helical" evidence="7">
    <location>
        <begin position="534"/>
        <end position="553"/>
    </location>
</feature>
<feature type="transmembrane region" description="Helical" evidence="7">
    <location>
        <begin position="295"/>
        <end position="314"/>
    </location>
</feature>
<feature type="transmembrane region" description="Helical" evidence="7">
    <location>
        <begin position="900"/>
        <end position="921"/>
    </location>
</feature>
<evidence type="ECO:0000256" key="6">
    <source>
        <dbReference type="ARBA" id="ARBA00038076"/>
    </source>
</evidence>
<sequence>MLTLLLRKMRNTKWMVICLLIGFVMATAMTSTIPIYMHASLQRMLLKDMQAYQEENNEYPGVYAVSKTIVSGTNAVDQRNTVNTVYSRAADRFNNLFVPFLSYKCYTSDPYLYVPDFESDELAMLKLGGMTDIGDHITIVNGRMFNPGLNENGAYEVISTEIALQNSQLVLGETYNVTNIFSPGDIIKIEVVGTFDVASETDTYWSEGMSDYDNTFFVDFTTLTDEIIMTGVVSLSQVDCRFVIDYQNMDMNVIEHVQNAFESQAEAYKEENCTFTVPAQEILASYAEKASQLRYILLMLDIPVVIMLIFYLFMVSQLNIESERNEIAMLKSRGASSWQIIRIYAYETLILGAGAAIIGPFVGLGLCGILGVSNGFLEFVNRPSLNAKLSLAAFAYAIIAVAVFFVATLVPVVPASRVTIVEHKQSKAHKRKKPLWQRAYLDFIMAILPVVWLWWHNRQEQILIEQGVTDTSATMNPLMFTASTLFILGVGLICVRLYPYLIRLVYLIGRKRWSPAAYISLNNISRSSTGRERFIMIFLILTVALGIFSANTARAINRNTEERIRYNLGADVVLEESWRYARVPEVDEDGNEVIEAQYFEPDFSVYEDLAGVETATPVFKRDSVQLEYNDSTQVGAQIMTIVPDKFAQVCWFRNGLLPTHINNYINALAECVDGVIVSSSYQEKTGLKLGDVIQVKWGQNEWFEATVVAVVDYWPSINPYEKNSQGEYRDFVIMNYDYVNIQTKLEPYEVWMKLEDGATVEDFYNSISDSDIVAIRLDVASQLITSSKTDAMLQGVNGALTLGFITIMALCFIGFIIYWILSIKGRTLQFGILRAMGMSFREIIAMIIYEQVLVSGVSIFLSIIIGGVASDLFVPLFQVLYNATDQVPPFVVISQRSDYIKLYCIVLVMLLVGFVVIARLIKSININKALKLGED</sequence>
<keyword evidence="3 7" id="KW-0812">Transmembrane</keyword>
<feature type="transmembrane region" description="Helical" evidence="7">
    <location>
        <begin position="843"/>
        <end position="869"/>
    </location>
</feature>
<evidence type="ECO:0000313" key="9">
    <source>
        <dbReference type="EMBL" id="HIS24999.1"/>
    </source>
</evidence>
<evidence type="ECO:0000256" key="1">
    <source>
        <dbReference type="ARBA" id="ARBA00004651"/>
    </source>
</evidence>
<dbReference type="GO" id="GO:0005886">
    <property type="term" value="C:plasma membrane"/>
    <property type="evidence" value="ECO:0007669"/>
    <property type="project" value="UniProtKB-SubCell"/>
</dbReference>
<evidence type="ECO:0000256" key="2">
    <source>
        <dbReference type="ARBA" id="ARBA00022475"/>
    </source>
</evidence>
<evidence type="ECO:0000256" key="5">
    <source>
        <dbReference type="ARBA" id="ARBA00023136"/>
    </source>
</evidence>
<accession>A0A9D1EPP9</accession>
<comment type="caution">
    <text evidence="9">The sequence shown here is derived from an EMBL/GenBank/DDBJ whole genome shotgun (WGS) entry which is preliminary data.</text>
</comment>
<feature type="transmembrane region" description="Helical" evidence="7">
    <location>
        <begin position="349"/>
        <end position="373"/>
    </location>
</feature>
<dbReference type="PANTHER" id="PTHR30572">
    <property type="entry name" value="MEMBRANE COMPONENT OF TRANSPORTER-RELATED"/>
    <property type="match status" value="1"/>
</dbReference>
<comment type="subcellular location">
    <subcellularLocation>
        <location evidence="1">Cell membrane</location>
        <topology evidence="1">Multi-pass membrane protein</topology>
    </subcellularLocation>
</comment>
<proteinExistence type="inferred from homology"/>
<reference evidence="9" key="1">
    <citation type="submission" date="2020-10" db="EMBL/GenBank/DDBJ databases">
        <authorList>
            <person name="Gilroy R."/>
        </authorList>
    </citation>
    <scope>NUCLEOTIDE SEQUENCE</scope>
    <source>
        <strain evidence="9">CHK157-1446</strain>
    </source>
</reference>
<feature type="domain" description="ABC3 transporter permease C-terminal" evidence="8">
    <location>
        <begin position="305"/>
        <end position="418"/>
    </location>
</feature>
<dbReference type="Pfam" id="PF02687">
    <property type="entry name" value="FtsX"/>
    <property type="match status" value="2"/>
</dbReference>
<evidence type="ECO:0000259" key="8">
    <source>
        <dbReference type="Pfam" id="PF02687"/>
    </source>
</evidence>
<evidence type="ECO:0000256" key="3">
    <source>
        <dbReference type="ARBA" id="ARBA00022692"/>
    </source>
</evidence>
<keyword evidence="2" id="KW-1003">Cell membrane</keyword>
<name>A0A9D1EPP9_9FIRM</name>
<feature type="transmembrane region" description="Helical" evidence="7">
    <location>
        <begin position="435"/>
        <end position="455"/>
    </location>
</feature>
<dbReference type="AlphaFoldDB" id="A0A9D1EPP9"/>
<comment type="similarity">
    <text evidence="6">Belongs to the ABC-4 integral membrane protein family.</text>
</comment>
<keyword evidence="5 7" id="KW-0472">Membrane</keyword>
<dbReference type="Proteomes" id="UP000823982">
    <property type="component" value="Unassembled WGS sequence"/>
</dbReference>
<evidence type="ECO:0000256" key="7">
    <source>
        <dbReference type="SAM" id="Phobius"/>
    </source>
</evidence>
<reference evidence="9" key="2">
    <citation type="journal article" date="2021" name="PeerJ">
        <title>Extensive microbial diversity within the chicken gut microbiome revealed by metagenomics and culture.</title>
        <authorList>
            <person name="Gilroy R."/>
            <person name="Ravi A."/>
            <person name="Getino M."/>
            <person name="Pursley I."/>
            <person name="Horton D.L."/>
            <person name="Alikhan N.F."/>
            <person name="Baker D."/>
            <person name="Gharbi K."/>
            <person name="Hall N."/>
            <person name="Watson M."/>
            <person name="Adriaenssens E.M."/>
            <person name="Foster-Nyarko E."/>
            <person name="Jarju S."/>
            <person name="Secka A."/>
            <person name="Antonio M."/>
            <person name="Oren A."/>
            <person name="Chaudhuri R.R."/>
            <person name="La Ragione R."/>
            <person name="Hildebrand F."/>
            <person name="Pallen M.J."/>
        </authorList>
    </citation>
    <scope>NUCLEOTIDE SEQUENCE</scope>
    <source>
        <strain evidence="9">CHK157-1446</strain>
    </source>
</reference>
<keyword evidence="4 7" id="KW-1133">Transmembrane helix</keyword>
<feature type="domain" description="ABC3 transporter permease C-terminal" evidence="8">
    <location>
        <begin position="804"/>
        <end position="918"/>
    </location>
</feature>
<evidence type="ECO:0000313" key="10">
    <source>
        <dbReference type="Proteomes" id="UP000823982"/>
    </source>
</evidence>
<dbReference type="PANTHER" id="PTHR30572:SF4">
    <property type="entry name" value="ABC TRANSPORTER PERMEASE YTRF"/>
    <property type="match status" value="1"/>
</dbReference>
<feature type="transmembrane region" description="Helical" evidence="7">
    <location>
        <begin position="799"/>
        <end position="822"/>
    </location>
</feature>
<dbReference type="EMBL" id="DVIR01000056">
    <property type="protein sequence ID" value="HIS24999.1"/>
    <property type="molecule type" value="Genomic_DNA"/>
</dbReference>
<dbReference type="GO" id="GO:0022857">
    <property type="term" value="F:transmembrane transporter activity"/>
    <property type="evidence" value="ECO:0007669"/>
    <property type="project" value="TreeGrafter"/>
</dbReference>
<feature type="transmembrane region" description="Helical" evidence="7">
    <location>
        <begin position="393"/>
        <end position="414"/>
    </location>
</feature>
<dbReference type="InterPro" id="IPR003838">
    <property type="entry name" value="ABC3_permease_C"/>
</dbReference>
<feature type="transmembrane region" description="Helical" evidence="7">
    <location>
        <begin position="478"/>
        <end position="502"/>
    </location>
</feature>
<dbReference type="InterPro" id="IPR050250">
    <property type="entry name" value="Macrolide_Exporter_MacB"/>
</dbReference>